<evidence type="ECO:0000313" key="7">
    <source>
        <dbReference type="Proteomes" id="UP001156215"/>
    </source>
</evidence>
<proteinExistence type="predicted"/>
<comment type="pathway">
    <text evidence="1">Lipid metabolism.</text>
</comment>
<protein>
    <submittedName>
        <fullName evidence="6">1-acyl-sn-glycerol-3-phosphate acyltransferase</fullName>
    </submittedName>
</protein>
<dbReference type="GO" id="GO:0003841">
    <property type="term" value="F:1-acylglycerol-3-phosphate O-acyltransferase activity"/>
    <property type="evidence" value="ECO:0007669"/>
    <property type="project" value="TreeGrafter"/>
</dbReference>
<evidence type="ECO:0000256" key="1">
    <source>
        <dbReference type="ARBA" id="ARBA00005189"/>
    </source>
</evidence>
<feature type="transmembrane region" description="Helical" evidence="4">
    <location>
        <begin position="24"/>
        <end position="47"/>
    </location>
</feature>
<dbReference type="CDD" id="cd07989">
    <property type="entry name" value="LPLAT_AGPAT-like"/>
    <property type="match status" value="1"/>
</dbReference>
<reference evidence="6" key="1">
    <citation type="journal article" date="2022" name="Front. Microbiol.">
        <title>New perspectives on an old grouping: The genomic and phenotypic variability of Oxalobacter formigenes and the implications for calcium oxalate stone prevention.</title>
        <authorList>
            <person name="Chmiel J.A."/>
            <person name="Carr C."/>
            <person name="Stuivenberg G.A."/>
            <person name="Venema R."/>
            <person name="Chanyi R.M."/>
            <person name="Al K.F."/>
            <person name="Giguere D."/>
            <person name="Say H."/>
            <person name="Akouris P.P."/>
            <person name="Dominguez Romero S.A."/>
            <person name="Kwong A."/>
            <person name="Tai V."/>
            <person name="Koval S.F."/>
            <person name="Razvi H."/>
            <person name="Bjazevic J."/>
            <person name="Burton J.P."/>
        </authorList>
    </citation>
    <scope>NUCLEOTIDE SEQUENCE</scope>
    <source>
        <strain evidence="6">WoOx3</strain>
    </source>
</reference>
<dbReference type="KEGG" id="ovb:NB640_03260"/>
<dbReference type="GO" id="GO:0006654">
    <property type="term" value="P:phosphatidic acid biosynthetic process"/>
    <property type="evidence" value="ECO:0007669"/>
    <property type="project" value="TreeGrafter"/>
</dbReference>
<gene>
    <name evidence="6" type="ORF">NB640_03260</name>
</gene>
<keyword evidence="2" id="KW-0808">Transferase</keyword>
<evidence type="ECO:0000256" key="2">
    <source>
        <dbReference type="ARBA" id="ARBA00022679"/>
    </source>
</evidence>
<accession>A0A9E9P435</accession>
<dbReference type="SMART" id="SM00563">
    <property type="entry name" value="PlsC"/>
    <property type="match status" value="1"/>
</dbReference>
<keyword evidence="4" id="KW-0812">Transmembrane</keyword>
<name>A0A9E9P435_9BURK</name>
<dbReference type="Proteomes" id="UP001156215">
    <property type="component" value="Chromosome"/>
</dbReference>
<evidence type="ECO:0000259" key="5">
    <source>
        <dbReference type="SMART" id="SM00563"/>
    </source>
</evidence>
<dbReference type="PANTHER" id="PTHR10434:SF40">
    <property type="entry name" value="1-ACYL-SN-GLYCEROL-3-PHOSPHATE ACYLTRANSFERASE"/>
    <property type="match status" value="1"/>
</dbReference>
<keyword evidence="7" id="KW-1185">Reference proteome</keyword>
<dbReference type="SUPFAM" id="SSF69593">
    <property type="entry name" value="Glycerol-3-phosphate (1)-acyltransferase"/>
    <property type="match status" value="1"/>
</dbReference>
<feature type="domain" description="Phospholipid/glycerol acyltransferase" evidence="5">
    <location>
        <begin position="88"/>
        <end position="203"/>
    </location>
</feature>
<evidence type="ECO:0000313" key="6">
    <source>
        <dbReference type="EMBL" id="WAW10693.1"/>
    </source>
</evidence>
<keyword evidence="4" id="KW-0472">Membrane</keyword>
<dbReference type="InterPro" id="IPR002123">
    <property type="entry name" value="Plipid/glycerol_acylTrfase"/>
</dbReference>
<dbReference type="AlphaFoldDB" id="A0A9E9P435"/>
<dbReference type="EMBL" id="CP098242">
    <property type="protein sequence ID" value="WAW10693.1"/>
    <property type="molecule type" value="Genomic_DNA"/>
</dbReference>
<evidence type="ECO:0000256" key="4">
    <source>
        <dbReference type="SAM" id="Phobius"/>
    </source>
</evidence>
<keyword evidence="3 6" id="KW-0012">Acyltransferase</keyword>
<organism evidence="6 7">
    <name type="scientific">Oxalobacter vibrioformis</name>
    <dbReference type="NCBI Taxonomy" id="933080"/>
    <lineage>
        <taxon>Bacteria</taxon>
        <taxon>Pseudomonadati</taxon>
        <taxon>Pseudomonadota</taxon>
        <taxon>Betaproteobacteria</taxon>
        <taxon>Burkholderiales</taxon>
        <taxon>Oxalobacteraceae</taxon>
        <taxon>Oxalobacter</taxon>
    </lineage>
</organism>
<evidence type="ECO:0000256" key="3">
    <source>
        <dbReference type="ARBA" id="ARBA00023315"/>
    </source>
</evidence>
<dbReference type="RefSeq" id="WP_269309729.1">
    <property type="nucleotide sequence ID" value="NZ_CP098242.1"/>
</dbReference>
<keyword evidence="4" id="KW-1133">Transmembrane helix</keyword>
<dbReference type="PANTHER" id="PTHR10434">
    <property type="entry name" value="1-ACYL-SN-GLYCEROL-3-PHOSPHATE ACYLTRANSFERASE"/>
    <property type="match status" value="1"/>
</dbReference>
<sequence length="267" mass="31014">MITLYRVFSGDVILSKSRDFLRSFLFLSILYSFTLVWGLLCLLAFFLPYNMRFRMVSCWNRSVIWLAKTICGIQYQISGYENLPDEPVILLSKHQSAWETIFLLYAMRRPVVFVMKKELLHIPFFGWTLSLLRMIPIDRSHGTIAFRKVIEKGRERLKQGLWITIFPEGTRTGVGERIKYKNSGTRLAIETQTKVIPVALNSGECWPRNSFIKKQGIITVSIGPLISPEGKSPESMMSEVETWIESEMCRISPHAYSNTNERWEEEK</sequence>
<dbReference type="Pfam" id="PF01553">
    <property type="entry name" value="Acyltransferase"/>
    <property type="match status" value="1"/>
</dbReference>